<protein>
    <recommendedName>
        <fullName evidence="3">Alpha/beta hydrolase fold-3 domain-containing protein</fullName>
    </recommendedName>
</protein>
<dbReference type="InParanoid" id="A0A3N4KKE5"/>
<dbReference type="EMBL" id="ML119138">
    <property type="protein sequence ID" value="RPB11034.1"/>
    <property type="molecule type" value="Genomic_DNA"/>
</dbReference>
<dbReference type="STRING" id="1392247.A0A3N4KKE5"/>
<evidence type="ECO:0000313" key="1">
    <source>
        <dbReference type="EMBL" id="RPB11034.1"/>
    </source>
</evidence>
<accession>A0A3N4KKE5</accession>
<evidence type="ECO:0000313" key="2">
    <source>
        <dbReference type="Proteomes" id="UP000277580"/>
    </source>
</evidence>
<sequence length="195" mass="21434">MSTEPHPPSKPSRLSLLRLVAPAVPNMLYKSAGHLLSLTPQSTYWDLRTTLTVEFLRSYLSRDNQGVTIEEIQATTLKPLAVAANTWKVDVDVPVGSVEEQSALEDMVRKAIVDLASGEDIERFIPRVGVSAATGEWIGSRTVAKGEVEGESEKWSEEEKYESMMKEVEGGEESGVVLWLHGGINVFPDLFEACS</sequence>
<reference evidence="1 2" key="1">
    <citation type="journal article" date="2018" name="Nat. Ecol. Evol.">
        <title>Pezizomycetes genomes reveal the molecular basis of ectomycorrhizal truffle lifestyle.</title>
        <authorList>
            <person name="Murat C."/>
            <person name="Payen T."/>
            <person name="Noel B."/>
            <person name="Kuo A."/>
            <person name="Morin E."/>
            <person name="Chen J."/>
            <person name="Kohler A."/>
            <person name="Krizsan K."/>
            <person name="Balestrini R."/>
            <person name="Da Silva C."/>
            <person name="Montanini B."/>
            <person name="Hainaut M."/>
            <person name="Levati E."/>
            <person name="Barry K.W."/>
            <person name="Belfiori B."/>
            <person name="Cichocki N."/>
            <person name="Clum A."/>
            <person name="Dockter R.B."/>
            <person name="Fauchery L."/>
            <person name="Guy J."/>
            <person name="Iotti M."/>
            <person name="Le Tacon F."/>
            <person name="Lindquist E.A."/>
            <person name="Lipzen A."/>
            <person name="Malagnac F."/>
            <person name="Mello A."/>
            <person name="Molinier V."/>
            <person name="Miyauchi S."/>
            <person name="Poulain J."/>
            <person name="Riccioni C."/>
            <person name="Rubini A."/>
            <person name="Sitrit Y."/>
            <person name="Splivallo R."/>
            <person name="Traeger S."/>
            <person name="Wang M."/>
            <person name="Zifcakova L."/>
            <person name="Wipf D."/>
            <person name="Zambonelli A."/>
            <person name="Paolocci F."/>
            <person name="Nowrousian M."/>
            <person name="Ottonello S."/>
            <person name="Baldrian P."/>
            <person name="Spatafora J.W."/>
            <person name="Henrissat B."/>
            <person name="Nagy L.G."/>
            <person name="Aury J.M."/>
            <person name="Wincker P."/>
            <person name="Grigoriev I.V."/>
            <person name="Bonfante P."/>
            <person name="Martin F.M."/>
        </authorList>
    </citation>
    <scope>NUCLEOTIDE SEQUENCE [LARGE SCALE GENOMIC DNA]</scope>
    <source>
        <strain evidence="1 2">CCBAS932</strain>
    </source>
</reference>
<dbReference type="AlphaFoldDB" id="A0A3N4KKE5"/>
<organism evidence="1 2">
    <name type="scientific">Morchella conica CCBAS932</name>
    <dbReference type="NCBI Taxonomy" id="1392247"/>
    <lineage>
        <taxon>Eukaryota</taxon>
        <taxon>Fungi</taxon>
        <taxon>Dikarya</taxon>
        <taxon>Ascomycota</taxon>
        <taxon>Pezizomycotina</taxon>
        <taxon>Pezizomycetes</taxon>
        <taxon>Pezizales</taxon>
        <taxon>Morchellaceae</taxon>
        <taxon>Morchella</taxon>
    </lineage>
</organism>
<proteinExistence type="predicted"/>
<evidence type="ECO:0008006" key="3">
    <source>
        <dbReference type="Google" id="ProtNLM"/>
    </source>
</evidence>
<gene>
    <name evidence="1" type="ORF">P167DRAFT_232905</name>
</gene>
<dbReference type="Proteomes" id="UP000277580">
    <property type="component" value="Unassembled WGS sequence"/>
</dbReference>
<dbReference type="OrthoDB" id="5354320at2759"/>
<keyword evidence="2" id="KW-1185">Reference proteome</keyword>
<name>A0A3N4KKE5_9PEZI</name>